<dbReference type="InterPro" id="IPR005822">
    <property type="entry name" value="Ribosomal_uL13"/>
</dbReference>
<reference evidence="7" key="1">
    <citation type="submission" date="2020-07" db="EMBL/GenBank/DDBJ databases">
        <title>Huge and variable diversity of episymbiotic CPR bacteria and DPANN archaea in groundwater ecosystems.</title>
        <authorList>
            <person name="He C.Y."/>
            <person name="Keren R."/>
            <person name="Whittaker M."/>
            <person name="Farag I.F."/>
            <person name="Doudna J."/>
            <person name="Cate J.H.D."/>
            <person name="Banfield J.F."/>
        </authorList>
    </citation>
    <scope>NUCLEOTIDE SEQUENCE</scope>
    <source>
        <strain evidence="7">NC_groundwater_973_Pr1_S-0.2um_54_13</strain>
    </source>
</reference>
<dbReference type="Proteomes" id="UP000753196">
    <property type="component" value="Unassembled WGS sequence"/>
</dbReference>
<evidence type="ECO:0000313" key="8">
    <source>
        <dbReference type="Proteomes" id="UP000753196"/>
    </source>
</evidence>
<dbReference type="SUPFAM" id="SSF52161">
    <property type="entry name" value="Ribosomal protein L13"/>
    <property type="match status" value="1"/>
</dbReference>
<evidence type="ECO:0000256" key="4">
    <source>
        <dbReference type="ARBA" id="ARBA00035499"/>
    </source>
</evidence>
<dbReference type="GO" id="GO:0017148">
    <property type="term" value="P:negative regulation of translation"/>
    <property type="evidence" value="ECO:0007669"/>
    <property type="project" value="TreeGrafter"/>
</dbReference>
<evidence type="ECO:0000256" key="2">
    <source>
        <dbReference type="ARBA" id="ARBA00022980"/>
    </source>
</evidence>
<proteinExistence type="inferred from homology"/>
<accession>A0A932R0U7</accession>
<dbReference type="PROSITE" id="PS00783">
    <property type="entry name" value="RIBOSOMAL_L13"/>
    <property type="match status" value="1"/>
</dbReference>
<dbReference type="EMBL" id="JACQCR010000028">
    <property type="protein sequence ID" value="MBI3630939.1"/>
    <property type="molecule type" value="Genomic_DNA"/>
</dbReference>
<dbReference type="GO" id="GO:0003735">
    <property type="term" value="F:structural constituent of ribosome"/>
    <property type="evidence" value="ECO:0007669"/>
    <property type="project" value="InterPro"/>
</dbReference>
<dbReference type="InterPro" id="IPR023563">
    <property type="entry name" value="Ribosomal_uL13_CS"/>
</dbReference>
<dbReference type="Pfam" id="PF00572">
    <property type="entry name" value="Ribosomal_L13"/>
    <property type="match status" value="1"/>
</dbReference>
<keyword evidence="3 5" id="KW-0687">Ribonucleoprotein</keyword>
<dbReference type="InterPro" id="IPR005823">
    <property type="entry name" value="Ribosomal_uL13_bac-type"/>
</dbReference>
<dbReference type="InterPro" id="IPR036899">
    <property type="entry name" value="Ribosomal_uL13_sf"/>
</dbReference>
<dbReference type="GO" id="GO:0005840">
    <property type="term" value="C:ribosome"/>
    <property type="evidence" value="ECO:0007669"/>
    <property type="project" value="UniProtKB-KW"/>
</dbReference>
<organism evidence="7 8">
    <name type="scientific">Candidatus Sungiibacteriota bacterium</name>
    <dbReference type="NCBI Taxonomy" id="2750080"/>
    <lineage>
        <taxon>Bacteria</taxon>
        <taxon>Candidatus Sungiibacteriota</taxon>
    </lineage>
</organism>
<protein>
    <recommendedName>
        <fullName evidence="4 6">50S ribosomal protein L13</fullName>
    </recommendedName>
</protein>
<keyword evidence="2 5" id="KW-0689">Ribosomal protein</keyword>
<evidence type="ECO:0000256" key="6">
    <source>
        <dbReference type="RuleBase" id="RU003878"/>
    </source>
</evidence>
<sequence>MNADGRILGRLASEAALLLRGKTSPDFAPHRLPGQRVVITHTDGMRFTGRAKPLQKLYRRHSGRLGNLKEESLGHLMTRDSRMVLRHAVSGMLPKNRLRKRLMRNLILFKGPVR</sequence>
<dbReference type="GO" id="GO:1990904">
    <property type="term" value="C:ribonucleoprotein complex"/>
    <property type="evidence" value="ECO:0007669"/>
    <property type="project" value="UniProtKB-KW"/>
</dbReference>
<dbReference type="PIRSF" id="PIRSF002181">
    <property type="entry name" value="Ribosomal_L13"/>
    <property type="match status" value="1"/>
</dbReference>
<dbReference type="PANTHER" id="PTHR11545:SF2">
    <property type="entry name" value="LARGE RIBOSOMAL SUBUNIT PROTEIN UL13M"/>
    <property type="match status" value="1"/>
</dbReference>
<dbReference type="NCBIfam" id="TIGR01066">
    <property type="entry name" value="rplM_bact"/>
    <property type="match status" value="1"/>
</dbReference>
<dbReference type="CDD" id="cd00392">
    <property type="entry name" value="Ribosomal_L13"/>
    <property type="match status" value="1"/>
</dbReference>
<evidence type="ECO:0000256" key="3">
    <source>
        <dbReference type="ARBA" id="ARBA00023274"/>
    </source>
</evidence>
<evidence type="ECO:0000256" key="1">
    <source>
        <dbReference type="ARBA" id="ARBA00006227"/>
    </source>
</evidence>
<gene>
    <name evidence="6 7" type="primary">rplM</name>
    <name evidence="7" type="ORF">HY221_01205</name>
</gene>
<evidence type="ECO:0000256" key="5">
    <source>
        <dbReference type="RuleBase" id="RU003877"/>
    </source>
</evidence>
<comment type="caution">
    <text evidence="7">The sequence shown here is derived from an EMBL/GenBank/DDBJ whole genome shotgun (WGS) entry which is preliminary data.</text>
</comment>
<dbReference type="Gene3D" id="3.90.1180.10">
    <property type="entry name" value="Ribosomal protein L13"/>
    <property type="match status" value="1"/>
</dbReference>
<name>A0A932R0U7_9BACT</name>
<dbReference type="AlphaFoldDB" id="A0A932R0U7"/>
<evidence type="ECO:0000313" key="7">
    <source>
        <dbReference type="EMBL" id="MBI3630939.1"/>
    </source>
</evidence>
<dbReference type="PANTHER" id="PTHR11545">
    <property type="entry name" value="RIBOSOMAL PROTEIN L13"/>
    <property type="match status" value="1"/>
</dbReference>
<comment type="similarity">
    <text evidence="1 5">Belongs to the universal ribosomal protein uL13 family.</text>
</comment>
<comment type="function">
    <text evidence="6">This protein is one of the early assembly proteins of the 50S ribosomal subunit, although it is not seen to bind rRNA by itself. It is important during the early stages of 50S assembly.</text>
</comment>
<dbReference type="GO" id="GO:0006412">
    <property type="term" value="P:translation"/>
    <property type="evidence" value="ECO:0007669"/>
    <property type="project" value="InterPro"/>
</dbReference>
<dbReference type="GO" id="GO:0003729">
    <property type="term" value="F:mRNA binding"/>
    <property type="evidence" value="ECO:0007669"/>
    <property type="project" value="TreeGrafter"/>
</dbReference>